<dbReference type="PANTHER" id="PTHR11571:SF224">
    <property type="entry name" value="HEMATOPOIETIC PROSTAGLANDIN D SYNTHASE"/>
    <property type="match status" value="1"/>
</dbReference>
<gene>
    <name evidence="6" type="ORF">DBV15_12100</name>
</gene>
<name>A0A4S2L289_9HYME</name>
<evidence type="ECO:0000313" key="7">
    <source>
        <dbReference type="Proteomes" id="UP000310200"/>
    </source>
</evidence>
<evidence type="ECO:0000256" key="2">
    <source>
        <dbReference type="ARBA" id="ARBA00022679"/>
    </source>
</evidence>
<dbReference type="Proteomes" id="UP000310200">
    <property type="component" value="Unassembled WGS sequence"/>
</dbReference>
<dbReference type="AlphaFoldDB" id="A0A4S2L289"/>
<dbReference type="PANTHER" id="PTHR11571">
    <property type="entry name" value="GLUTATHIONE S-TRANSFERASE"/>
    <property type="match status" value="1"/>
</dbReference>
<dbReference type="GO" id="GO:0004602">
    <property type="term" value="F:glutathione peroxidase activity"/>
    <property type="evidence" value="ECO:0007669"/>
    <property type="project" value="UniProtKB-ARBA"/>
</dbReference>
<comment type="similarity">
    <text evidence="3">Belongs to the GST superfamily. Sigma family.</text>
</comment>
<keyword evidence="2" id="KW-0808">Transferase</keyword>
<protein>
    <recommendedName>
        <fullName evidence="1">glutathione transferase</fullName>
        <ecNumber evidence="1">2.5.1.18</ecNumber>
    </recommendedName>
</protein>
<dbReference type="EMBL" id="QBLH01000364">
    <property type="protein sequence ID" value="TGZ56266.1"/>
    <property type="molecule type" value="Genomic_DNA"/>
</dbReference>
<keyword evidence="7" id="KW-1185">Reference proteome</keyword>
<dbReference type="CDD" id="cd03039">
    <property type="entry name" value="GST_N_Sigma_like"/>
    <property type="match status" value="1"/>
</dbReference>
<proteinExistence type="inferred from homology"/>
<dbReference type="EC" id="2.5.1.18" evidence="1"/>
<comment type="catalytic activity">
    <reaction evidence="4">
        <text>RX + glutathione = an S-substituted glutathione + a halide anion + H(+)</text>
        <dbReference type="Rhea" id="RHEA:16437"/>
        <dbReference type="ChEBI" id="CHEBI:15378"/>
        <dbReference type="ChEBI" id="CHEBI:16042"/>
        <dbReference type="ChEBI" id="CHEBI:17792"/>
        <dbReference type="ChEBI" id="CHEBI:57925"/>
        <dbReference type="ChEBI" id="CHEBI:90779"/>
        <dbReference type="EC" id="2.5.1.18"/>
    </reaction>
</comment>
<comment type="caution">
    <text evidence="6">The sequence shown here is derived from an EMBL/GenBank/DDBJ whole genome shotgun (WGS) entry which is preliminary data.</text>
</comment>
<dbReference type="InterPro" id="IPR050213">
    <property type="entry name" value="GST_superfamily"/>
</dbReference>
<sequence length="144" mass="16383">MDVYPTSQWPDLIQVSIANVLGVKNNSLPDSGERSDENKSTNKLTYFNIGCVGEPTRYLLSYCDIKFDDVRLSLEEWPKHKPNMPMGQLPILKIDGKTYHQSRAIARFIAKRSNLYGSDEFEAMEIDATVDSIEDIRQALGAYY</sequence>
<dbReference type="GO" id="GO:0006749">
    <property type="term" value="P:glutathione metabolic process"/>
    <property type="evidence" value="ECO:0007669"/>
    <property type="project" value="TreeGrafter"/>
</dbReference>
<organism evidence="6 7">
    <name type="scientific">Temnothorax longispinosus</name>
    <dbReference type="NCBI Taxonomy" id="300112"/>
    <lineage>
        <taxon>Eukaryota</taxon>
        <taxon>Metazoa</taxon>
        <taxon>Ecdysozoa</taxon>
        <taxon>Arthropoda</taxon>
        <taxon>Hexapoda</taxon>
        <taxon>Insecta</taxon>
        <taxon>Pterygota</taxon>
        <taxon>Neoptera</taxon>
        <taxon>Endopterygota</taxon>
        <taxon>Hymenoptera</taxon>
        <taxon>Apocrita</taxon>
        <taxon>Aculeata</taxon>
        <taxon>Formicoidea</taxon>
        <taxon>Formicidae</taxon>
        <taxon>Myrmicinae</taxon>
        <taxon>Temnothorax</taxon>
    </lineage>
</organism>
<dbReference type="SFLD" id="SFLDS00019">
    <property type="entry name" value="Glutathione_Transferase_(cytos"/>
    <property type="match status" value="1"/>
</dbReference>
<dbReference type="FunFam" id="3.40.30.10:FF:000035">
    <property type="entry name" value="hematopoietic prostaglandin D synthase"/>
    <property type="match status" value="1"/>
</dbReference>
<dbReference type="STRING" id="300112.A0A4S2L289"/>
<dbReference type="GO" id="GO:0004364">
    <property type="term" value="F:glutathione transferase activity"/>
    <property type="evidence" value="ECO:0007669"/>
    <property type="project" value="UniProtKB-EC"/>
</dbReference>
<dbReference type="Gene3D" id="1.20.1050.130">
    <property type="match status" value="1"/>
</dbReference>
<dbReference type="Pfam" id="PF02798">
    <property type="entry name" value="GST_N"/>
    <property type="match status" value="1"/>
</dbReference>
<dbReference type="InterPro" id="IPR040079">
    <property type="entry name" value="Glutathione_S-Trfase"/>
</dbReference>
<dbReference type="InterPro" id="IPR004045">
    <property type="entry name" value="Glutathione_S-Trfase_N"/>
</dbReference>
<accession>A0A4S2L289</accession>
<dbReference type="InterPro" id="IPR036249">
    <property type="entry name" value="Thioredoxin-like_sf"/>
</dbReference>
<evidence type="ECO:0000313" key="6">
    <source>
        <dbReference type="EMBL" id="TGZ56266.1"/>
    </source>
</evidence>
<evidence type="ECO:0000256" key="1">
    <source>
        <dbReference type="ARBA" id="ARBA00012452"/>
    </source>
</evidence>
<evidence type="ECO:0000256" key="3">
    <source>
        <dbReference type="ARBA" id="ARBA00038317"/>
    </source>
</evidence>
<dbReference type="SUPFAM" id="SSF52833">
    <property type="entry name" value="Thioredoxin-like"/>
    <property type="match status" value="1"/>
</dbReference>
<feature type="domain" description="GST N-terminal" evidence="5">
    <location>
        <begin position="40"/>
        <end position="117"/>
    </location>
</feature>
<evidence type="ECO:0000256" key="4">
    <source>
        <dbReference type="ARBA" id="ARBA00047960"/>
    </source>
</evidence>
<reference evidence="6 7" key="1">
    <citation type="journal article" date="2019" name="Philos. Trans. R. Soc. Lond., B, Biol. Sci.">
        <title>Ant behaviour and brain gene expression of defending hosts depend on the ecological success of the intruding social parasite.</title>
        <authorList>
            <person name="Kaur R."/>
            <person name="Stoldt M."/>
            <person name="Jongepier E."/>
            <person name="Feldmeyer B."/>
            <person name="Menzel F."/>
            <person name="Bornberg-Bauer E."/>
            <person name="Foitzik S."/>
        </authorList>
    </citation>
    <scope>NUCLEOTIDE SEQUENCE [LARGE SCALE GENOMIC DNA]</scope>
    <source>
        <tissue evidence="6">Whole body</tissue>
    </source>
</reference>
<evidence type="ECO:0000259" key="5">
    <source>
        <dbReference type="PROSITE" id="PS50404"/>
    </source>
</evidence>
<dbReference type="PROSITE" id="PS50404">
    <property type="entry name" value="GST_NTER"/>
    <property type="match status" value="1"/>
</dbReference>